<dbReference type="NCBIfam" id="TIGR01944">
    <property type="entry name" value="rnfB"/>
    <property type="match status" value="1"/>
</dbReference>
<dbReference type="GO" id="GO:0009055">
    <property type="term" value="F:electron transfer activity"/>
    <property type="evidence" value="ECO:0007669"/>
    <property type="project" value="UniProtKB-UniRule"/>
</dbReference>
<feature type="domain" description="4Fe-4S ferredoxin-type" evidence="6">
    <location>
        <begin position="12"/>
        <end position="41"/>
    </location>
</feature>
<evidence type="ECO:0000313" key="10">
    <source>
        <dbReference type="Proteomes" id="UP000194977"/>
    </source>
</evidence>
<evidence type="ECO:0000313" key="7">
    <source>
        <dbReference type="EMBL" id="OTP98000.1"/>
    </source>
</evidence>
<dbReference type="PROSITE" id="PS51379">
    <property type="entry name" value="4FE4S_FER_2"/>
    <property type="match status" value="2"/>
</dbReference>
<dbReference type="PROSITE" id="PS00198">
    <property type="entry name" value="4FE4S_FER_1"/>
    <property type="match status" value="2"/>
</dbReference>
<dbReference type="RefSeq" id="WP_086301684.1">
    <property type="nucleotide sequence ID" value="NZ_MZNE01000052.1"/>
</dbReference>
<dbReference type="PANTHER" id="PTHR24960">
    <property type="entry name" value="PHOTOSYSTEM I IRON-SULFUR CENTER-RELATED"/>
    <property type="match status" value="1"/>
</dbReference>
<accession>A0A242NE34</accession>
<dbReference type="AlphaFoldDB" id="A0A242NE34"/>
<evidence type="ECO:0000256" key="5">
    <source>
        <dbReference type="RuleBase" id="RU368020"/>
    </source>
</evidence>
<keyword evidence="2 5" id="KW-0479">Metal-binding</keyword>
<evidence type="ECO:0000256" key="2">
    <source>
        <dbReference type="ARBA" id="ARBA00022723"/>
    </source>
</evidence>
<dbReference type="Proteomes" id="UP000194800">
    <property type="component" value="Unassembled WGS sequence"/>
</dbReference>
<keyword evidence="4 5" id="KW-0411">Iron-sulfur</keyword>
<keyword evidence="1" id="KW-0004">4Fe-4S</keyword>
<reference evidence="9 10" key="1">
    <citation type="submission" date="2017-03" db="EMBL/GenBank/DDBJ databases">
        <title>Comparative genomics of honeybee gut symbionts reveal geographically distinct and subgroup specific antibiotic resistance.</title>
        <authorList>
            <person name="Ludvigsen J."/>
            <person name="Porcellato D."/>
            <person name="Labee-Lund T.M."/>
            <person name="Amdam G.V."/>
            <person name="Rudi K."/>
        </authorList>
    </citation>
    <scope>NUCLEOTIDE SEQUENCE [LARGE SCALE GENOMIC DNA]</scope>
    <source>
        <strain evidence="7 10">A-7-12</strain>
        <strain evidence="8 9">A-9-12</strain>
    </source>
</reference>
<dbReference type="InterPro" id="IPR050157">
    <property type="entry name" value="PSI_iron-sulfur_center"/>
</dbReference>
<feature type="domain" description="4Fe-4S ferredoxin-type" evidence="6">
    <location>
        <begin position="42"/>
        <end position="71"/>
    </location>
</feature>
<dbReference type="OrthoDB" id="9789936at2"/>
<evidence type="ECO:0000259" key="6">
    <source>
        <dbReference type="PROSITE" id="PS51379"/>
    </source>
</evidence>
<dbReference type="EMBL" id="NARP01000043">
    <property type="protein sequence ID" value="OTP98000.1"/>
    <property type="molecule type" value="Genomic_DNA"/>
</dbReference>
<dbReference type="InterPro" id="IPR017900">
    <property type="entry name" value="4Fe4S_Fe_S_CS"/>
</dbReference>
<comment type="caution">
    <text evidence="7">The sequence shown here is derived from an EMBL/GenBank/DDBJ whole genome shotgun (WGS) entry which is preliminary data.</text>
</comment>
<dbReference type="GO" id="GO:0051539">
    <property type="term" value="F:4 iron, 4 sulfur cluster binding"/>
    <property type="evidence" value="ECO:0007669"/>
    <property type="project" value="UniProtKB-KW"/>
</dbReference>
<keyword evidence="5" id="KW-0249">Electron transport</keyword>
<name>A0A242NE34_9GAMM</name>
<evidence type="ECO:0000313" key="8">
    <source>
        <dbReference type="EMBL" id="OTQ09116.1"/>
    </source>
</evidence>
<evidence type="ECO:0000313" key="9">
    <source>
        <dbReference type="Proteomes" id="UP000194800"/>
    </source>
</evidence>
<evidence type="ECO:0000256" key="3">
    <source>
        <dbReference type="ARBA" id="ARBA00023004"/>
    </source>
</evidence>
<organism evidence="7 10">
    <name type="scientific">Gilliamella apicola</name>
    <dbReference type="NCBI Taxonomy" id="1196095"/>
    <lineage>
        <taxon>Bacteria</taxon>
        <taxon>Pseudomonadati</taxon>
        <taxon>Pseudomonadota</taxon>
        <taxon>Gammaproteobacteria</taxon>
        <taxon>Orbales</taxon>
        <taxon>Orbaceae</taxon>
        <taxon>Gilliamella</taxon>
    </lineage>
</organism>
<gene>
    <name evidence="8" type="ORF">B6C91_10185</name>
    <name evidence="7" type="ORF">B6D08_12730</name>
</gene>
<dbReference type="PRINTS" id="PR00352">
    <property type="entry name" value="3FE4SFRDOXIN"/>
</dbReference>
<evidence type="ECO:0000256" key="1">
    <source>
        <dbReference type="ARBA" id="ARBA00022485"/>
    </source>
</evidence>
<keyword evidence="3 5" id="KW-0408">Iron</keyword>
<dbReference type="GO" id="GO:0005506">
    <property type="term" value="F:iron ion binding"/>
    <property type="evidence" value="ECO:0007669"/>
    <property type="project" value="UniProtKB-UniRule"/>
</dbReference>
<protein>
    <recommendedName>
        <fullName evidence="5">Ferredoxin</fullName>
    </recommendedName>
</protein>
<dbReference type="Gene3D" id="3.30.70.20">
    <property type="match status" value="1"/>
</dbReference>
<keyword evidence="5" id="KW-0813">Transport</keyword>
<sequence>MQEVIMQTKQQYKAFIDEENCIGCGKCIRVCPTDAIVGSKQVLHTILPQLCTSCSNCINTCPTDCITLSTLGTALSENEELQLTKKKQQRLNYNQLVPPTILFPRTMAVNHSNQTSQQDRKQSIADAIARVKAKKNLAK</sequence>
<dbReference type="PANTHER" id="PTHR24960:SF79">
    <property type="entry name" value="PHOTOSYSTEM I IRON-SULFUR CENTER"/>
    <property type="match status" value="1"/>
</dbReference>
<dbReference type="InterPro" id="IPR017896">
    <property type="entry name" value="4Fe4S_Fe-S-bd"/>
</dbReference>
<evidence type="ECO:0000256" key="4">
    <source>
        <dbReference type="ARBA" id="ARBA00023014"/>
    </source>
</evidence>
<dbReference type="Pfam" id="PF14697">
    <property type="entry name" value="Fer4_21"/>
    <property type="match status" value="1"/>
</dbReference>
<dbReference type="EMBL" id="NART01000053">
    <property type="protein sequence ID" value="OTQ09116.1"/>
    <property type="molecule type" value="Genomic_DNA"/>
</dbReference>
<dbReference type="InterPro" id="IPR001080">
    <property type="entry name" value="3Fe4S_ferredoxin"/>
</dbReference>
<dbReference type="Proteomes" id="UP000194977">
    <property type="component" value="Unassembled WGS sequence"/>
</dbReference>
<keyword evidence="9" id="KW-1185">Reference proteome</keyword>
<comment type="function">
    <text evidence="5">Ferredoxins are iron-sulfur proteins that transfer electrons in a wide variety of metabolic reactions.</text>
</comment>
<proteinExistence type="predicted"/>
<dbReference type="InterPro" id="IPR010207">
    <property type="entry name" value="Elect_transpt_cplx_RnfB/RsxB"/>
</dbReference>
<dbReference type="SUPFAM" id="SSF54862">
    <property type="entry name" value="4Fe-4S ferredoxins"/>
    <property type="match status" value="1"/>
</dbReference>